<proteinExistence type="predicted"/>
<name>A0A382SDB5_9ZZZZ</name>
<evidence type="ECO:0000313" key="1">
    <source>
        <dbReference type="EMBL" id="SVD07552.1"/>
    </source>
</evidence>
<dbReference type="EMBL" id="UINC01128044">
    <property type="protein sequence ID" value="SVD07552.1"/>
    <property type="molecule type" value="Genomic_DNA"/>
</dbReference>
<dbReference type="AlphaFoldDB" id="A0A382SDB5"/>
<accession>A0A382SDB5</accession>
<protein>
    <submittedName>
        <fullName evidence="1">Uncharacterized protein</fullName>
    </submittedName>
</protein>
<sequence length="79" mass="9218">MGHFIKFTFNAFDKEFSVHVDDKDISTPVKMLNEKSRAMAQANREFLDKFLDDGIDPFPGWWSESSPTDFYWSTGNNFD</sequence>
<reference evidence="1" key="1">
    <citation type="submission" date="2018-05" db="EMBL/GenBank/DDBJ databases">
        <authorList>
            <person name="Lanie J.A."/>
            <person name="Ng W.-L."/>
            <person name="Kazmierczak K.M."/>
            <person name="Andrzejewski T.M."/>
            <person name="Davidsen T.M."/>
            <person name="Wayne K.J."/>
            <person name="Tettelin H."/>
            <person name="Glass J.I."/>
            <person name="Rusch D."/>
            <person name="Podicherti R."/>
            <person name="Tsui H.-C.T."/>
            <person name="Winkler M.E."/>
        </authorList>
    </citation>
    <scope>NUCLEOTIDE SEQUENCE</scope>
</reference>
<gene>
    <name evidence="1" type="ORF">METZ01_LOCUS360406</name>
</gene>
<organism evidence="1">
    <name type="scientific">marine metagenome</name>
    <dbReference type="NCBI Taxonomy" id="408172"/>
    <lineage>
        <taxon>unclassified sequences</taxon>
        <taxon>metagenomes</taxon>
        <taxon>ecological metagenomes</taxon>
    </lineage>
</organism>